<dbReference type="NCBIfam" id="TIGR00654">
    <property type="entry name" value="PhzF_family"/>
    <property type="match status" value="1"/>
</dbReference>
<dbReference type="RefSeq" id="WP_068153193.1">
    <property type="nucleotide sequence ID" value="NZ_JBHSCR010000003.1"/>
</dbReference>
<reference evidence="4" key="1">
    <citation type="journal article" date="2019" name="Int. J. Syst. Evol. Microbiol.">
        <title>The Global Catalogue of Microorganisms (GCM) 10K type strain sequencing project: providing services to taxonomists for standard genome sequencing and annotation.</title>
        <authorList>
            <consortium name="The Broad Institute Genomics Platform"/>
            <consortium name="The Broad Institute Genome Sequencing Center for Infectious Disease"/>
            <person name="Wu L."/>
            <person name="Ma J."/>
        </authorList>
    </citation>
    <scope>NUCLEOTIDE SEQUENCE [LARGE SCALE GENOMIC DNA]</scope>
    <source>
        <strain evidence="4">CGMCC 1.15304</strain>
    </source>
</reference>
<keyword evidence="2" id="KW-0413">Isomerase</keyword>
<dbReference type="Proteomes" id="UP001595776">
    <property type="component" value="Unassembled WGS sequence"/>
</dbReference>
<protein>
    <submittedName>
        <fullName evidence="3">PhzF family phenazine biosynthesis protein</fullName>
    </submittedName>
</protein>
<dbReference type="PIRSF" id="PIRSF016184">
    <property type="entry name" value="PhzC_PhzF"/>
    <property type="match status" value="1"/>
</dbReference>
<dbReference type="EMBL" id="JBHSCR010000003">
    <property type="protein sequence ID" value="MFC4347501.1"/>
    <property type="molecule type" value="Genomic_DNA"/>
</dbReference>
<gene>
    <name evidence="3" type="ORF">ACFO5Q_06545</name>
</gene>
<comment type="caution">
    <text evidence="3">The sequence shown here is derived from an EMBL/GenBank/DDBJ whole genome shotgun (WGS) entry which is preliminary data.</text>
</comment>
<dbReference type="Pfam" id="PF02567">
    <property type="entry name" value="PhzC-PhzF"/>
    <property type="match status" value="1"/>
</dbReference>
<dbReference type="PANTHER" id="PTHR13774">
    <property type="entry name" value="PHENAZINE BIOSYNTHESIS PROTEIN"/>
    <property type="match status" value="1"/>
</dbReference>
<name>A0ABV8U9N7_9PROT</name>
<dbReference type="PANTHER" id="PTHR13774:SF17">
    <property type="entry name" value="PHENAZINE BIOSYNTHESIS-LIKE DOMAIN-CONTAINING PROTEIN"/>
    <property type="match status" value="1"/>
</dbReference>
<evidence type="ECO:0000313" key="4">
    <source>
        <dbReference type="Proteomes" id="UP001595776"/>
    </source>
</evidence>
<dbReference type="InterPro" id="IPR003719">
    <property type="entry name" value="Phenazine_PhzF-like"/>
</dbReference>
<organism evidence="3 4">
    <name type="scientific">Kordiimonas lipolytica</name>
    <dbReference type="NCBI Taxonomy" id="1662421"/>
    <lineage>
        <taxon>Bacteria</taxon>
        <taxon>Pseudomonadati</taxon>
        <taxon>Pseudomonadota</taxon>
        <taxon>Alphaproteobacteria</taxon>
        <taxon>Kordiimonadales</taxon>
        <taxon>Kordiimonadaceae</taxon>
        <taxon>Kordiimonas</taxon>
    </lineage>
</organism>
<dbReference type="SUPFAM" id="SSF54506">
    <property type="entry name" value="Diaminopimelate epimerase-like"/>
    <property type="match status" value="1"/>
</dbReference>
<evidence type="ECO:0000256" key="1">
    <source>
        <dbReference type="ARBA" id="ARBA00008270"/>
    </source>
</evidence>
<evidence type="ECO:0000313" key="3">
    <source>
        <dbReference type="EMBL" id="MFC4347501.1"/>
    </source>
</evidence>
<dbReference type="Gene3D" id="3.10.310.10">
    <property type="entry name" value="Diaminopimelate Epimerase, Chain A, domain 1"/>
    <property type="match status" value="2"/>
</dbReference>
<evidence type="ECO:0000256" key="2">
    <source>
        <dbReference type="ARBA" id="ARBA00023235"/>
    </source>
</evidence>
<sequence>MRECALYQVDAFTSRPFRGNPAAVCPLTAFPDDALLQKIALENNLSETAFIVPSASDDADYELRWFTPTMEVQLCGHATLASAHVVFTHLHPEWEMVRFNTASGVLAVIRHGGRYEMDFPSLHPYPYDIPQGLGDAMGAEPMAVCKSDRADRDLMLVYEDAATVRALTPDSAALKAFAPFGFIATAPGEGDVDFVSRCFFPNHGIAEDPVTGSAHCVSAPYWAERLGKNTLYARQVSARGGDLWLTVKGDRVKIAGQAVEVMRGRLLLAG</sequence>
<proteinExistence type="inferred from homology"/>
<keyword evidence="4" id="KW-1185">Reference proteome</keyword>
<accession>A0ABV8U9N7</accession>
<comment type="similarity">
    <text evidence="1">Belongs to the PhzF family.</text>
</comment>